<sequence>MPKNNNDIESRIQRALASLPEGEKPNFKALAKEYRVPYQRLLARSKGRASLFDRPSHSLKLTTTQNNALKDYLRRLDDLGIAPQIQQVVQAVNTILKIDHKAEQLGTAPPTVSTRWAYAWIKREPDIFARRARLLDLARKASHNIPAIVQWFNGLEKIKSEYDLVEKKKYKKDFLLSIILI</sequence>
<proteinExistence type="predicted"/>
<dbReference type="InterPro" id="IPR006600">
    <property type="entry name" value="HTH_CenpB_DNA-bd_dom"/>
</dbReference>
<dbReference type="Pfam" id="PF03221">
    <property type="entry name" value="HTH_Tnp_Tc5"/>
    <property type="match status" value="1"/>
</dbReference>
<dbReference type="OrthoDB" id="4368338at2759"/>
<dbReference type="EMBL" id="KZ805581">
    <property type="protein sequence ID" value="PVH93561.1"/>
    <property type="molecule type" value="Genomic_DNA"/>
</dbReference>
<dbReference type="AlphaFoldDB" id="A0A2V1D692"/>
<protein>
    <recommendedName>
        <fullName evidence="2">HTH CENPB-type domain-containing protein</fullName>
    </recommendedName>
</protein>
<organism evidence="3 4">
    <name type="scientific">Periconia macrospinosa</name>
    <dbReference type="NCBI Taxonomy" id="97972"/>
    <lineage>
        <taxon>Eukaryota</taxon>
        <taxon>Fungi</taxon>
        <taxon>Dikarya</taxon>
        <taxon>Ascomycota</taxon>
        <taxon>Pezizomycotina</taxon>
        <taxon>Dothideomycetes</taxon>
        <taxon>Pleosporomycetidae</taxon>
        <taxon>Pleosporales</taxon>
        <taxon>Massarineae</taxon>
        <taxon>Periconiaceae</taxon>
        <taxon>Periconia</taxon>
    </lineage>
</organism>
<accession>A0A2V1D692</accession>
<feature type="domain" description="HTH CENPB-type" evidence="2">
    <location>
        <begin position="64"/>
        <end position="127"/>
    </location>
</feature>
<keyword evidence="1" id="KW-0238">DNA-binding</keyword>
<name>A0A2V1D692_9PLEO</name>
<dbReference type="GO" id="GO:0003677">
    <property type="term" value="F:DNA binding"/>
    <property type="evidence" value="ECO:0007669"/>
    <property type="project" value="UniProtKB-KW"/>
</dbReference>
<evidence type="ECO:0000259" key="2">
    <source>
        <dbReference type="Pfam" id="PF03221"/>
    </source>
</evidence>
<evidence type="ECO:0000256" key="1">
    <source>
        <dbReference type="ARBA" id="ARBA00023125"/>
    </source>
</evidence>
<evidence type="ECO:0000313" key="4">
    <source>
        <dbReference type="Proteomes" id="UP000244855"/>
    </source>
</evidence>
<dbReference type="Proteomes" id="UP000244855">
    <property type="component" value="Unassembled WGS sequence"/>
</dbReference>
<gene>
    <name evidence="3" type="ORF">DM02DRAFT_634449</name>
</gene>
<reference evidence="3 4" key="1">
    <citation type="journal article" date="2018" name="Sci. Rep.">
        <title>Comparative genomics provides insights into the lifestyle and reveals functional heterogeneity of dark septate endophytic fungi.</title>
        <authorList>
            <person name="Knapp D.G."/>
            <person name="Nemeth J.B."/>
            <person name="Barry K."/>
            <person name="Hainaut M."/>
            <person name="Henrissat B."/>
            <person name="Johnson J."/>
            <person name="Kuo A."/>
            <person name="Lim J.H.P."/>
            <person name="Lipzen A."/>
            <person name="Nolan M."/>
            <person name="Ohm R.A."/>
            <person name="Tamas L."/>
            <person name="Grigoriev I.V."/>
            <person name="Spatafora J.W."/>
            <person name="Nagy L.G."/>
            <person name="Kovacs G.M."/>
        </authorList>
    </citation>
    <scope>NUCLEOTIDE SEQUENCE [LARGE SCALE GENOMIC DNA]</scope>
    <source>
        <strain evidence="3 4">DSE2036</strain>
    </source>
</reference>
<keyword evidence="4" id="KW-1185">Reference proteome</keyword>
<evidence type="ECO:0000313" key="3">
    <source>
        <dbReference type="EMBL" id="PVH93561.1"/>
    </source>
</evidence>